<evidence type="ECO:0000256" key="3">
    <source>
        <dbReference type="ARBA" id="ARBA00022481"/>
    </source>
</evidence>
<evidence type="ECO:0000256" key="8">
    <source>
        <dbReference type="ARBA" id="ARBA00023136"/>
    </source>
</evidence>
<dbReference type="InterPro" id="IPR004089">
    <property type="entry name" value="MCPsignal_dom"/>
</dbReference>
<comment type="similarity">
    <text evidence="10">Belongs to the methyl-accepting chemotaxis (MCP) protein family.</text>
</comment>
<reference evidence="15 16" key="1">
    <citation type="journal article" date="2015" name="Genome Announc.">
        <title>Draft Genome Sequence of Burkholderia sp. Strain PML1(12), an Ectomycorrhizosphere-Inhabiting Bacterium with Effective Mineral-Weathering Ability.</title>
        <authorList>
            <person name="Uroz S."/>
            <person name="Oger P."/>
        </authorList>
    </citation>
    <scope>NUCLEOTIDE SEQUENCE [LARGE SCALE GENOMIC DNA]</scope>
    <source>
        <strain evidence="16">PML1(12)</strain>
    </source>
</reference>
<evidence type="ECO:0000256" key="1">
    <source>
        <dbReference type="ARBA" id="ARBA00004429"/>
    </source>
</evidence>
<dbReference type="CDD" id="cd06225">
    <property type="entry name" value="HAMP"/>
    <property type="match status" value="1"/>
</dbReference>
<dbReference type="PATRIC" id="fig|908627.4.peg.8622"/>
<dbReference type="PANTHER" id="PTHR43531">
    <property type="entry name" value="PROTEIN ICFG"/>
    <property type="match status" value="1"/>
</dbReference>
<keyword evidence="2" id="KW-1003">Cell membrane</keyword>
<feature type="transmembrane region" description="Helical" evidence="12">
    <location>
        <begin position="210"/>
        <end position="229"/>
    </location>
</feature>
<dbReference type="Gene3D" id="1.10.287.950">
    <property type="entry name" value="Methyl-accepting chemotaxis protein"/>
    <property type="match status" value="1"/>
</dbReference>
<proteinExistence type="inferred from homology"/>
<dbReference type="SMART" id="SM00304">
    <property type="entry name" value="HAMP"/>
    <property type="match status" value="1"/>
</dbReference>
<keyword evidence="5" id="KW-0997">Cell inner membrane</keyword>
<keyword evidence="9 11" id="KW-0807">Transducer</keyword>
<dbReference type="PRINTS" id="PR00260">
    <property type="entry name" value="CHEMTRNSDUCR"/>
</dbReference>
<evidence type="ECO:0000256" key="6">
    <source>
        <dbReference type="ARBA" id="ARBA00022692"/>
    </source>
</evidence>
<dbReference type="SMART" id="SM00283">
    <property type="entry name" value="MA"/>
    <property type="match status" value="1"/>
</dbReference>
<keyword evidence="16" id="KW-1185">Reference proteome</keyword>
<comment type="subcellular location">
    <subcellularLocation>
        <location evidence="1">Cell inner membrane</location>
        <topology evidence="1">Multi-pass membrane protein</topology>
    </subcellularLocation>
</comment>
<dbReference type="InterPro" id="IPR004090">
    <property type="entry name" value="Chemotax_Me-accpt_rcpt"/>
</dbReference>
<evidence type="ECO:0000256" key="4">
    <source>
        <dbReference type="ARBA" id="ARBA00022500"/>
    </source>
</evidence>
<evidence type="ECO:0000313" key="16">
    <source>
        <dbReference type="Proteomes" id="UP000035963"/>
    </source>
</evidence>
<dbReference type="Pfam" id="PF00015">
    <property type="entry name" value="MCPsignal"/>
    <property type="match status" value="1"/>
</dbReference>
<feature type="transmembrane region" description="Helical" evidence="12">
    <location>
        <begin position="32"/>
        <end position="55"/>
    </location>
</feature>
<evidence type="ECO:0000256" key="5">
    <source>
        <dbReference type="ARBA" id="ARBA00022519"/>
    </source>
</evidence>
<dbReference type="SUPFAM" id="SSF58104">
    <property type="entry name" value="Methyl-accepting chemotaxis protein (MCP) signaling domain"/>
    <property type="match status" value="1"/>
</dbReference>
<dbReference type="Pfam" id="PF02203">
    <property type="entry name" value="TarH"/>
    <property type="match status" value="1"/>
</dbReference>
<dbReference type="PANTHER" id="PTHR43531:SF14">
    <property type="entry name" value="METHYL-ACCEPTING CHEMOTAXIS PROTEIN I-RELATED"/>
    <property type="match status" value="1"/>
</dbReference>
<protein>
    <submittedName>
        <fullName evidence="15">Chemotaxis protein</fullName>
    </submittedName>
</protein>
<dbReference type="InterPro" id="IPR003122">
    <property type="entry name" value="Tar_rcpt_lig-bd"/>
</dbReference>
<keyword evidence="8 12" id="KW-0472">Membrane</keyword>
<sequence length="544" mass="58127">MSGGYRPVAPRTTATQWGLALMRKHMTIRGGLVATIALYTILLIAVIAVGILGLYGSNSALREMYRDDTASLLHLKTSSERLLLLRGGFGEVEQLISAGKPAQREIARQHALLNESNKELEAFRKLHEPVPAEKALIDAMQARRDQLLGQVFQKALTELDQDNLVDFLTTQREAPVALFSDYQSALSALENFQVDRQKARFDTTDARFSAMLWTLGAAAIAALVIGFFAQRILTRAIVRPIDKAVDHFGRISAGDLTSTVTVQSNNEMGYMLNALKGMQEGLAQTVHKVRSSAETIVRDAHAISGGNLDLSARTEQQAASLQEAASSMEQLTATVRQNADNARNASELAAGASDIALRGGEVVNRVVATMDAISGSSDRIVGIVGVIEGIAFQTNILALNAAVEAARAGEQGRGFAVVASEVRSLAQRSASAAKEIKELIGDSTLSVKDGSQLVAHAGSTMVEVVEAVRRVSAIMAEISLASGEQSAGIEQVNLTVAQMEEMTQQNSALVEEASAAAVSLEEQSRQLNDAVALFRLKDDVGSFV</sequence>
<evidence type="ECO:0000259" key="13">
    <source>
        <dbReference type="PROSITE" id="PS50111"/>
    </source>
</evidence>
<evidence type="ECO:0000256" key="11">
    <source>
        <dbReference type="PROSITE-ProRule" id="PRU00284"/>
    </source>
</evidence>
<dbReference type="GO" id="GO:0007165">
    <property type="term" value="P:signal transduction"/>
    <property type="evidence" value="ECO:0007669"/>
    <property type="project" value="UniProtKB-KW"/>
</dbReference>
<evidence type="ECO:0000313" key="15">
    <source>
        <dbReference type="EMBL" id="KLU20983.1"/>
    </source>
</evidence>
<dbReference type="EMBL" id="AEJF01000231">
    <property type="protein sequence ID" value="KLU20983.1"/>
    <property type="molecule type" value="Genomic_DNA"/>
</dbReference>
<evidence type="ECO:0000259" key="14">
    <source>
        <dbReference type="PROSITE" id="PS50885"/>
    </source>
</evidence>
<keyword evidence="7 12" id="KW-1133">Transmembrane helix</keyword>
<comment type="caution">
    <text evidence="15">The sequence shown here is derived from an EMBL/GenBank/DDBJ whole genome shotgun (WGS) entry which is preliminary data.</text>
</comment>
<evidence type="ECO:0000256" key="12">
    <source>
        <dbReference type="SAM" id="Phobius"/>
    </source>
</evidence>
<dbReference type="GO" id="GO:0006935">
    <property type="term" value="P:chemotaxis"/>
    <property type="evidence" value="ECO:0007669"/>
    <property type="project" value="UniProtKB-KW"/>
</dbReference>
<dbReference type="InterPro" id="IPR051310">
    <property type="entry name" value="MCP_chemotaxis"/>
</dbReference>
<gene>
    <name evidence="15" type="ORF">EOS_38505</name>
</gene>
<dbReference type="Proteomes" id="UP000035963">
    <property type="component" value="Unassembled WGS sequence"/>
</dbReference>
<evidence type="ECO:0000256" key="2">
    <source>
        <dbReference type="ARBA" id="ARBA00022475"/>
    </source>
</evidence>
<dbReference type="PROSITE" id="PS50885">
    <property type="entry name" value="HAMP"/>
    <property type="match status" value="1"/>
</dbReference>
<evidence type="ECO:0000256" key="7">
    <source>
        <dbReference type="ARBA" id="ARBA00022989"/>
    </source>
</evidence>
<organism evidence="15 16">
    <name type="scientific">Caballeronia mineralivorans PML1(12)</name>
    <dbReference type="NCBI Taxonomy" id="908627"/>
    <lineage>
        <taxon>Bacteria</taxon>
        <taxon>Pseudomonadati</taxon>
        <taxon>Pseudomonadota</taxon>
        <taxon>Betaproteobacteria</taxon>
        <taxon>Burkholderiales</taxon>
        <taxon>Burkholderiaceae</taxon>
        <taxon>Caballeronia</taxon>
    </lineage>
</organism>
<keyword evidence="4" id="KW-0145">Chemotaxis</keyword>
<evidence type="ECO:0000256" key="10">
    <source>
        <dbReference type="ARBA" id="ARBA00029447"/>
    </source>
</evidence>
<name>A0A0J1FMN1_9BURK</name>
<accession>A0A0J1FMN1</accession>
<dbReference type="PROSITE" id="PS50111">
    <property type="entry name" value="CHEMOTAXIS_TRANSDUC_2"/>
    <property type="match status" value="1"/>
</dbReference>
<dbReference type="CDD" id="cd11386">
    <property type="entry name" value="MCP_signal"/>
    <property type="match status" value="1"/>
</dbReference>
<dbReference type="AlphaFoldDB" id="A0A0J1FMN1"/>
<dbReference type="FunFam" id="1.10.287.950:FF:000001">
    <property type="entry name" value="Methyl-accepting chemotaxis sensory transducer"/>
    <property type="match status" value="1"/>
</dbReference>
<feature type="domain" description="Methyl-accepting transducer" evidence="13">
    <location>
        <begin position="292"/>
        <end position="521"/>
    </location>
</feature>
<feature type="domain" description="HAMP" evidence="14">
    <location>
        <begin position="235"/>
        <end position="287"/>
    </location>
</feature>
<keyword evidence="3" id="KW-0488">Methylation</keyword>
<dbReference type="GO" id="GO:0005886">
    <property type="term" value="C:plasma membrane"/>
    <property type="evidence" value="ECO:0007669"/>
    <property type="project" value="UniProtKB-SubCell"/>
</dbReference>
<dbReference type="GO" id="GO:0004888">
    <property type="term" value="F:transmembrane signaling receptor activity"/>
    <property type="evidence" value="ECO:0007669"/>
    <property type="project" value="InterPro"/>
</dbReference>
<dbReference type="Pfam" id="PF00672">
    <property type="entry name" value="HAMP"/>
    <property type="match status" value="1"/>
</dbReference>
<evidence type="ECO:0000256" key="9">
    <source>
        <dbReference type="ARBA" id="ARBA00023224"/>
    </source>
</evidence>
<dbReference type="InterPro" id="IPR003660">
    <property type="entry name" value="HAMP_dom"/>
</dbReference>
<keyword evidence="6 12" id="KW-0812">Transmembrane</keyword>